<dbReference type="Gene3D" id="1.20.1250.20">
    <property type="entry name" value="MFS general substrate transporter like domains"/>
    <property type="match status" value="1"/>
</dbReference>
<evidence type="ECO:0000256" key="3">
    <source>
        <dbReference type="ARBA" id="ARBA00022692"/>
    </source>
</evidence>
<evidence type="ECO:0000313" key="10">
    <source>
        <dbReference type="Proteomes" id="UP000183063"/>
    </source>
</evidence>
<dbReference type="Proteomes" id="UP000198939">
    <property type="component" value="Unassembled WGS sequence"/>
</dbReference>
<reference evidence="8" key="3">
    <citation type="submission" date="2016-10" db="EMBL/GenBank/DDBJ databases">
        <authorList>
            <person name="de Groot N.N."/>
        </authorList>
    </citation>
    <scope>NUCLEOTIDE SEQUENCE [LARGE SCALE GENOMIC DNA]</scope>
    <source>
        <strain evidence="8">CCBAU85039</strain>
    </source>
</reference>
<evidence type="ECO:0000259" key="7">
    <source>
        <dbReference type="PROSITE" id="PS50850"/>
    </source>
</evidence>
<keyword evidence="2" id="KW-0813">Transport</keyword>
<feature type="domain" description="Major facilitator superfamily (MFS) profile" evidence="7">
    <location>
        <begin position="12"/>
        <end position="394"/>
    </location>
</feature>
<dbReference type="GO" id="GO:0022857">
    <property type="term" value="F:transmembrane transporter activity"/>
    <property type="evidence" value="ECO:0007669"/>
    <property type="project" value="InterPro"/>
</dbReference>
<dbReference type="EMBL" id="FOCV01000002">
    <property type="protein sequence ID" value="SEN16125.1"/>
    <property type="molecule type" value="Genomic_DNA"/>
</dbReference>
<feature type="transmembrane region" description="Helical" evidence="6">
    <location>
        <begin position="372"/>
        <end position="392"/>
    </location>
</feature>
<evidence type="ECO:0000256" key="4">
    <source>
        <dbReference type="ARBA" id="ARBA00022989"/>
    </source>
</evidence>
<dbReference type="NCBIfam" id="NF033733">
    <property type="entry name" value="MFS_ArsK"/>
    <property type="match status" value="1"/>
</dbReference>
<evidence type="ECO:0000313" key="11">
    <source>
        <dbReference type="Proteomes" id="UP000198939"/>
    </source>
</evidence>
<keyword evidence="5 6" id="KW-0472">Membrane</keyword>
<organism evidence="8 10">
    <name type="scientific">Rhizobium tibeticum</name>
    <dbReference type="NCBI Taxonomy" id="501024"/>
    <lineage>
        <taxon>Bacteria</taxon>
        <taxon>Pseudomonadati</taxon>
        <taxon>Pseudomonadota</taxon>
        <taxon>Alphaproteobacteria</taxon>
        <taxon>Hyphomicrobiales</taxon>
        <taxon>Rhizobiaceae</taxon>
        <taxon>Rhizobium/Agrobacterium group</taxon>
        <taxon>Rhizobium</taxon>
    </lineage>
</organism>
<dbReference type="InterPro" id="IPR052983">
    <property type="entry name" value="MFS_Riboflavin_Transporter"/>
</dbReference>
<dbReference type="GO" id="GO:0016020">
    <property type="term" value="C:membrane"/>
    <property type="evidence" value="ECO:0007669"/>
    <property type="project" value="UniProtKB-SubCell"/>
</dbReference>
<keyword evidence="4 6" id="KW-1133">Transmembrane helix</keyword>
<dbReference type="AlphaFoldDB" id="A0A1H8E9E6"/>
<sequence>MTTTSTERSPVAAILALGLTQIIGYGTLYYSFSILAPDMARDLDWSSEWIFGALSVALLIGALAAPIMGRWIDRFGAGRVMTAGSAIAAAALVACAFAPGKIAFVAALIAIETASNLVQYGAAFALLVQIRPKVAQRSITYLTLIAGFASTIFWPITTAANAHMSWQDVYLIFAAINLLVCLPIHAWLSRSVSVTRKREKNDAAKHIEPSLPPSVRTPAFILMVMGFALESFVNAALLMHMVPVLSGLGLGALAVMVGTLFGPSQVLSRFINMVFGGGLSQLTLALISAVLLPAALVTLIVTAPSVPGALVFAVVFGLGSGLTSIVQGTLPLALFGSEGYGRRQGKVLSIRLVMSSTAPFVLAFMMENIGVSWSLAVAAVVGAIAVLAFVAIGRLAQLLDRSHLTTPRGDELPVQVVTLRQPIANRLPDFECGTDAAER</sequence>
<dbReference type="Proteomes" id="UP000183063">
    <property type="component" value="Unassembled WGS sequence"/>
</dbReference>
<reference evidence="10" key="2">
    <citation type="submission" date="2016-10" db="EMBL/GenBank/DDBJ databases">
        <authorList>
            <person name="Wibberg D."/>
        </authorList>
    </citation>
    <scope>NUCLEOTIDE SEQUENCE [LARGE SCALE GENOMIC DNA]</scope>
</reference>
<dbReference type="SUPFAM" id="SSF103473">
    <property type="entry name" value="MFS general substrate transporter"/>
    <property type="match status" value="1"/>
</dbReference>
<feature type="transmembrane region" description="Helical" evidence="6">
    <location>
        <begin position="282"/>
        <end position="303"/>
    </location>
</feature>
<dbReference type="InterPro" id="IPR011701">
    <property type="entry name" value="MFS"/>
</dbReference>
<dbReference type="PANTHER" id="PTHR43385:SF1">
    <property type="entry name" value="RIBOFLAVIN TRANSPORTER RIBJ"/>
    <property type="match status" value="1"/>
</dbReference>
<evidence type="ECO:0000256" key="6">
    <source>
        <dbReference type="SAM" id="Phobius"/>
    </source>
</evidence>
<evidence type="ECO:0000313" key="8">
    <source>
        <dbReference type="EMBL" id="SEH56271.1"/>
    </source>
</evidence>
<protein>
    <submittedName>
        <fullName evidence="8">Oxalate/formate antiporter family transporter</fullName>
    </submittedName>
    <submittedName>
        <fullName evidence="9">Predicted arabinose efflux permease, MFS family</fullName>
    </submittedName>
</protein>
<evidence type="ECO:0000256" key="1">
    <source>
        <dbReference type="ARBA" id="ARBA00004141"/>
    </source>
</evidence>
<dbReference type="InterPro" id="IPR020846">
    <property type="entry name" value="MFS_dom"/>
</dbReference>
<comment type="subcellular location">
    <subcellularLocation>
        <location evidence="1">Membrane</location>
        <topology evidence="1">Multi-pass membrane protein</topology>
    </subcellularLocation>
</comment>
<feature type="transmembrane region" description="Helical" evidence="6">
    <location>
        <begin position="169"/>
        <end position="188"/>
    </location>
</feature>
<dbReference type="PROSITE" id="PS50850">
    <property type="entry name" value="MFS"/>
    <property type="match status" value="1"/>
</dbReference>
<dbReference type="InterPro" id="IPR036259">
    <property type="entry name" value="MFS_trans_sf"/>
</dbReference>
<evidence type="ECO:0000256" key="2">
    <source>
        <dbReference type="ARBA" id="ARBA00022448"/>
    </source>
</evidence>
<name>A0A1H8E9E6_9HYPH</name>
<dbReference type="EMBL" id="FNXB01000004">
    <property type="protein sequence ID" value="SEH56271.1"/>
    <property type="molecule type" value="Genomic_DNA"/>
</dbReference>
<accession>A0A1H8E9E6</accession>
<dbReference type="InterPro" id="IPR005829">
    <property type="entry name" value="Sugar_transporter_CS"/>
</dbReference>
<evidence type="ECO:0000313" key="9">
    <source>
        <dbReference type="EMBL" id="SEN16125.1"/>
    </source>
</evidence>
<dbReference type="STRING" id="501024.RTCCBAU85039_1177"/>
<feature type="transmembrane region" description="Helical" evidence="6">
    <location>
        <begin position="219"/>
        <end position="238"/>
    </location>
</feature>
<feature type="transmembrane region" description="Helical" evidence="6">
    <location>
        <begin position="12"/>
        <end position="30"/>
    </location>
</feature>
<dbReference type="PANTHER" id="PTHR43385">
    <property type="entry name" value="RIBOFLAVIN TRANSPORTER RIBJ"/>
    <property type="match status" value="1"/>
</dbReference>
<dbReference type="PROSITE" id="PS00216">
    <property type="entry name" value="SUGAR_TRANSPORT_1"/>
    <property type="match status" value="1"/>
</dbReference>
<keyword evidence="11" id="KW-1185">Reference proteome</keyword>
<keyword evidence="3 6" id="KW-0812">Transmembrane</keyword>
<gene>
    <name evidence="8" type="ORF">RTCCBAU85039_1177</name>
    <name evidence="9" type="ORF">SAMN05216228_1002357</name>
</gene>
<reference evidence="9 11" key="1">
    <citation type="submission" date="2016-10" db="EMBL/GenBank/DDBJ databases">
        <authorList>
            <person name="Varghese N."/>
            <person name="Submissions S."/>
        </authorList>
    </citation>
    <scope>NUCLEOTIDE SEQUENCE [LARGE SCALE GENOMIC DNA]</scope>
    <source>
        <strain evidence="9 11">CGMCC 1.7071</strain>
    </source>
</reference>
<feature type="transmembrane region" description="Helical" evidence="6">
    <location>
        <begin position="139"/>
        <end position="157"/>
    </location>
</feature>
<feature type="transmembrane region" description="Helical" evidence="6">
    <location>
        <begin position="50"/>
        <end position="68"/>
    </location>
</feature>
<proteinExistence type="predicted"/>
<dbReference type="OrthoDB" id="7200137at2"/>
<feature type="transmembrane region" description="Helical" evidence="6">
    <location>
        <begin position="244"/>
        <end position="261"/>
    </location>
</feature>
<evidence type="ECO:0000256" key="5">
    <source>
        <dbReference type="ARBA" id="ARBA00023136"/>
    </source>
</evidence>
<dbReference type="Pfam" id="PF07690">
    <property type="entry name" value="MFS_1"/>
    <property type="match status" value="1"/>
</dbReference>
<feature type="transmembrane region" description="Helical" evidence="6">
    <location>
        <begin position="309"/>
        <end position="335"/>
    </location>
</feature>
<dbReference type="RefSeq" id="WP_072371898.1">
    <property type="nucleotide sequence ID" value="NZ_FNXB01000004.1"/>
</dbReference>